<dbReference type="AlphaFoldDB" id="A0A1D2MKH3"/>
<dbReference type="EMBL" id="LJIJ01001022">
    <property type="protein sequence ID" value="ODM93324.1"/>
    <property type="molecule type" value="Genomic_DNA"/>
</dbReference>
<evidence type="ECO:0000313" key="2">
    <source>
        <dbReference type="Proteomes" id="UP000094527"/>
    </source>
</evidence>
<proteinExistence type="predicted"/>
<name>A0A1D2MKH3_ORCCI</name>
<sequence>MNPDPLAINAVKNPLTIITLNQNPVLDHPVKSKGACYPSKPRVSSSSSILINEDDEADEVTGDLVQIKTTIILSRVLDITSAACVRARIPMRPASKITFNTSTLAIDLR</sequence>
<organism evidence="1 2">
    <name type="scientific">Orchesella cincta</name>
    <name type="common">Springtail</name>
    <name type="synonym">Podura cincta</name>
    <dbReference type="NCBI Taxonomy" id="48709"/>
    <lineage>
        <taxon>Eukaryota</taxon>
        <taxon>Metazoa</taxon>
        <taxon>Ecdysozoa</taxon>
        <taxon>Arthropoda</taxon>
        <taxon>Hexapoda</taxon>
        <taxon>Collembola</taxon>
        <taxon>Entomobryomorpha</taxon>
        <taxon>Entomobryoidea</taxon>
        <taxon>Orchesellidae</taxon>
        <taxon>Orchesellinae</taxon>
        <taxon>Orchesella</taxon>
    </lineage>
</organism>
<gene>
    <name evidence="1" type="ORF">Ocin01_13359</name>
</gene>
<protein>
    <submittedName>
        <fullName evidence="1">Uncharacterized protein</fullName>
    </submittedName>
</protein>
<reference evidence="1 2" key="1">
    <citation type="journal article" date="2016" name="Genome Biol. Evol.">
        <title>Gene Family Evolution Reflects Adaptation to Soil Environmental Stressors in the Genome of the Collembolan Orchesella cincta.</title>
        <authorList>
            <person name="Faddeeva-Vakhrusheva A."/>
            <person name="Derks M.F."/>
            <person name="Anvar S.Y."/>
            <person name="Agamennone V."/>
            <person name="Suring W."/>
            <person name="Smit S."/>
            <person name="van Straalen N.M."/>
            <person name="Roelofs D."/>
        </authorList>
    </citation>
    <scope>NUCLEOTIDE SEQUENCE [LARGE SCALE GENOMIC DNA]</scope>
    <source>
        <tissue evidence="1">Mixed pool</tissue>
    </source>
</reference>
<comment type="caution">
    <text evidence="1">The sequence shown here is derived from an EMBL/GenBank/DDBJ whole genome shotgun (WGS) entry which is preliminary data.</text>
</comment>
<accession>A0A1D2MKH3</accession>
<evidence type="ECO:0000313" key="1">
    <source>
        <dbReference type="EMBL" id="ODM93324.1"/>
    </source>
</evidence>
<dbReference type="Proteomes" id="UP000094527">
    <property type="component" value="Unassembled WGS sequence"/>
</dbReference>
<keyword evidence="2" id="KW-1185">Reference proteome</keyword>